<sequence>MITPYGHLTYCSNIHPGEKWADHFRSLQENIPYIRQQLAPGQPFGLGLRVANEASIELSKPEILLEFKSWLAENDVYVFVINGFPYGGFHNTVVKDDVHTPDWTTEDRLEYTIRLFNILAELLPEDMHGGVSTPPLSYRLWWKSDNDIYQATRTATQHVLQLLDKLISIEEETGKLLHLDIEPEPDGLLDNISDFITWYNETLIPEGTIYLSGKHGFEPGHAREVILRHIQLCYDICHAAVGYEDPEELLETLNANGIKVGRIQVSSALKVNFSNEKEIKLRAIGTFNEPVYLHQVVARNADHTLTHYPDLTEALADWGEDQEEWRVHFHVPLFINSYGVLESTQGDIVKTLALHCKTPFSSFLEVETYTWGVLPEDMQKPIGESIVREIEWVKKILSYE</sequence>
<dbReference type="RefSeq" id="WP_167270563.1">
    <property type="nucleotide sequence ID" value="NZ_JAASQJ010000002.1"/>
</dbReference>
<dbReference type="InterPro" id="IPR036237">
    <property type="entry name" value="Xyl_isomerase-like_sf"/>
</dbReference>
<dbReference type="EMBL" id="JAASQJ010000002">
    <property type="protein sequence ID" value="NIJ53455.1"/>
    <property type="molecule type" value="Genomic_DNA"/>
</dbReference>
<keyword evidence="2" id="KW-1185">Reference proteome</keyword>
<dbReference type="SUPFAM" id="SSF51658">
    <property type="entry name" value="Xylose isomerase-like"/>
    <property type="match status" value="1"/>
</dbReference>
<gene>
    <name evidence="1" type="ORF">FHS68_002625</name>
</gene>
<evidence type="ECO:0000313" key="2">
    <source>
        <dbReference type="Proteomes" id="UP001179181"/>
    </source>
</evidence>
<dbReference type="Gene3D" id="3.20.20.150">
    <property type="entry name" value="Divalent-metal-dependent TIM barrel enzymes"/>
    <property type="match status" value="1"/>
</dbReference>
<dbReference type="Proteomes" id="UP001179181">
    <property type="component" value="Unassembled WGS sequence"/>
</dbReference>
<name>A0ABX0UP44_9BACT</name>
<dbReference type="NCBIfam" id="NF035939">
    <property type="entry name" value="TIM_EboE"/>
    <property type="match status" value="1"/>
</dbReference>
<evidence type="ECO:0000313" key="1">
    <source>
        <dbReference type="EMBL" id="NIJ53455.1"/>
    </source>
</evidence>
<comment type="caution">
    <text evidence="1">The sequence shown here is derived from an EMBL/GenBank/DDBJ whole genome shotgun (WGS) entry which is preliminary data.</text>
</comment>
<reference evidence="1 2" key="1">
    <citation type="submission" date="2020-03" db="EMBL/GenBank/DDBJ databases">
        <title>Genomic Encyclopedia of Type Strains, Phase IV (KMG-IV): sequencing the most valuable type-strain genomes for metagenomic binning, comparative biology and taxonomic classification.</title>
        <authorList>
            <person name="Goeker M."/>
        </authorList>
    </citation>
    <scope>NUCLEOTIDE SEQUENCE [LARGE SCALE GENOMIC DNA]</scope>
    <source>
        <strain evidence="1 2">DSM 102865</strain>
    </source>
</reference>
<organism evidence="1 2">
    <name type="scientific">Dyadobacter arcticus</name>
    <dbReference type="NCBI Taxonomy" id="1078754"/>
    <lineage>
        <taxon>Bacteria</taxon>
        <taxon>Pseudomonadati</taxon>
        <taxon>Bacteroidota</taxon>
        <taxon>Cytophagia</taxon>
        <taxon>Cytophagales</taxon>
        <taxon>Spirosomataceae</taxon>
        <taxon>Dyadobacter</taxon>
    </lineage>
</organism>
<evidence type="ECO:0008006" key="3">
    <source>
        <dbReference type="Google" id="ProtNLM"/>
    </source>
</evidence>
<proteinExistence type="predicted"/>
<protein>
    <recommendedName>
        <fullName evidence="3">Xylose isomerase</fullName>
    </recommendedName>
</protein>
<accession>A0ABX0UP44</accession>